<evidence type="ECO:0000256" key="6">
    <source>
        <dbReference type="ARBA" id="ARBA00022888"/>
    </source>
</evidence>
<evidence type="ECO:0000256" key="4">
    <source>
        <dbReference type="ARBA" id="ARBA00022741"/>
    </source>
</evidence>
<dbReference type="InterPro" id="IPR006426">
    <property type="entry name" value="Asn_synth_AEB"/>
</dbReference>
<comment type="pathway">
    <text evidence="1">Amino-acid biosynthesis; L-asparagine biosynthesis; L-asparagine from L-aspartate (L-Gln route): step 1/1.</text>
</comment>
<name>A8G661_PROM2</name>
<dbReference type="HOGENOM" id="CLU_014658_3_1_3"/>
<evidence type="ECO:0000256" key="9">
    <source>
        <dbReference type="PIRSR" id="PIRSR001589-1"/>
    </source>
</evidence>
<dbReference type="InterPro" id="IPR001962">
    <property type="entry name" value="Asn_synthase"/>
</dbReference>
<evidence type="ECO:0000256" key="10">
    <source>
        <dbReference type="PIRSR" id="PIRSR001589-2"/>
    </source>
</evidence>
<comment type="similarity">
    <text evidence="2">Belongs to the asparagine synthetase family.</text>
</comment>
<evidence type="ECO:0000256" key="2">
    <source>
        <dbReference type="ARBA" id="ARBA00005752"/>
    </source>
</evidence>
<dbReference type="CDD" id="cd00712">
    <property type="entry name" value="AsnB"/>
    <property type="match status" value="1"/>
</dbReference>
<dbReference type="GO" id="GO:0005524">
    <property type="term" value="F:ATP binding"/>
    <property type="evidence" value="ECO:0007669"/>
    <property type="project" value="UniProtKB-KW"/>
</dbReference>
<feature type="domain" description="Glutamine amidotransferase type-2" evidence="11">
    <location>
        <begin position="2"/>
        <end position="218"/>
    </location>
</feature>
<dbReference type="SUPFAM" id="SSF52402">
    <property type="entry name" value="Adenine nucleotide alpha hydrolases-like"/>
    <property type="match status" value="1"/>
</dbReference>
<dbReference type="InterPro" id="IPR051786">
    <property type="entry name" value="ASN_synthetase/amidase"/>
</dbReference>
<feature type="binding site" evidence="10">
    <location>
        <position position="101"/>
    </location>
    <ligand>
        <name>L-glutamine</name>
        <dbReference type="ChEBI" id="CHEBI:58359"/>
    </ligand>
</feature>
<dbReference type="Gene3D" id="3.40.50.620">
    <property type="entry name" value="HUPs"/>
    <property type="match status" value="2"/>
</dbReference>
<dbReference type="Pfam" id="PF13537">
    <property type="entry name" value="GATase_7"/>
    <property type="match status" value="1"/>
</dbReference>
<dbReference type="InterPro" id="IPR014729">
    <property type="entry name" value="Rossmann-like_a/b/a_fold"/>
</dbReference>
<comment type="catalytic activity">
    <reaction evidence="8">
        <text>L-aspartate + L-glutamine + ATP + H2O = L-asparagine + L-glutamate + AMP + diphosphate + H(+)</text>
        <dbReference type="Rhea" id="RHEA:12228"/>
        <dbReference type="ChEBI" id="CHEBI:15377"/>
        <dbReference type="ChEBI" id="CHEBI:15378"/>
        <dbReference type="ChEBI" id="CHEBI:29985"/>
        <dbReference type="ChEBI" id="CHEBI:29991"/>
        <dbReference type="ChEBI" id="CHEBI:30616"/>
        <dbReference type="ChEBI" id="CHEBI:33019"/>
        <dbReference type="ChEBI" id="CHEBI:58048"/>
        <dbReference type="ChEBI" id="CHEBI:58359"/>
        <dbReference type="ChEBI" id="CHEBI:456215"/>
        <dbReference type="EC" id="6.3.5.4"/>
    </reaction>
</comment>
<dbReference type="EC" id="6.3.5.4" evidence="3"/>
<reference evidence="12 13" key="1">
    <citation type="journal article" date="2007" name="PLoS Genet.">
        <title>Patterns and implications of gene gain and loss in the evolution of Prochlorococcus.</title>
        <authorList>
            <person name="Kettler G.C."/>
            <person name="Martiny A.C."/>
            <person name="Huang K."/>
            <person name="Zucker J."/>
            <person name="Coleman M.L."/>
            <person name="Rodrigue S."/>
            <person name="Chen F."/>
            <person name="Lapidus A."/>
            <person name="Ferriera S."/>
            <person name="Johnson J."/>
            <person name="Steglich C."/>
            <person name="Church G.M."/>
            <person name="Richardson P."/>
            <person name="Chisholm S.W."/>
        </authorList>
    </citation>
    <scope>NUCLEOTIDE SEQUENCE [LARGE SCALE GENOMIC DNA]</scope>
    <source>
        <strain evidence="12 13">MIT 9215</strain>
    </source>
</reference>
<keyword evidence="5 10" id="KW-0067">ATP-binding</keyword>
<dbReference type="SUPFAM" id="SSF56235">
    <property type="entry name" value="N-terminal nucleophile aminohydrolases (Ntn hydrolases)"/>
    <property type="match status" value="1"/>
</dbReference>
<evidence type="ECO:0000256" key="8">
    <source>
        <dbReference type="ARBA" id="ARBA00048741"/>
    </source>
</evidence>
<keyword evidence="9" id="KW-0028">Amino-acid biosynthesis</keyword>
<evidence type="ECO:0000313" key="12">
    <source>
        <dbReference type="EMBL" id="ABV51092.1"/>
    </source>
</evidence>
<feature type="active site" description="For GATase activity" evidence="9">
    <location>
        <position position="2"/>
    </location>
</feature>
<dbReference type="InterPro" id="IPR029055">
    <property type="entry name" value="Ntn_hydrolases_N"/>
</dbReference>
<dbReference type="STRING" id="93060.P9215_14791"/>
<evidence type="ECO:0000256" key="7">
    <source>
        <dbReference type="ARBA" id="ARBA00022962"/>
    </source>
</evidence>
<dbReference type="PROSITE" id="PS51278">
    <property type="entry name" value="GATASE_TYPE_2"/>
    <property type="match status" value="1"/>
</dbReference>
<dbReference type="Proteomes" id="UP000002014">
    <property type="component" value="Chromosome"/>
</dbReference>
<evidence type="ECO:0000313" key="13">
    <source>
        <dbReference type="Proteomes" id="UP000002014"/>
    </source>
</evidence>
<dbReference type="PIRSF" id="PIRSF001589">
    <property type="entry name" value="Asn_synthetase_glu-h"/>
    <property type="match status" value="1"/>
</dbReference>
<keyword evidence="7 9" id="KW-0315">Glutamine amidotransferase</keyword>
<dbReference type="GO" id="GO:0006529">
    <property type="term" value="P:asparagine biosynthetic process"/>
    <property type="evidence" value="ECO:0007669"/>
    <property type="project" value="UniProtKB-KW"/>
</dbReference>
<sequence>MCGFFGIYNKSNDSDSSFVDKFFKSEISQLLIHRGPDGCHWYEDNNIKLASVRLKITGRRNDSDMPYHSNSGQNIIGFNGEIYNFRKLANKFSYEIKTDCDTEVVTELIEKFGHNVCNQFEGIFAIANYNKNEKKLSLLRDPIGVKPIYYFQNKDFLIFSSEIKPILLTCKKLGISIVPSYRASIEYISLSKYDHSELTFFEGIYKVQPGMIISQLGNSTFKSIYYDYSYEENKDTYEEVSREFLFKLTESMKLQTQTDLPINVAISGGSDSRIMLSTLAKCGTISNVENSWSYSYQDHLDDDLANINKITSFYNLKHNIVTLQKNDFLNDFDEILLALEQPFPGLPTIAKYNMYKKASIKSNRIFLEGQGGDEIGGAYRYTLGAFVKYSLNEDIDFDFNQFVEQYSLINNLNKNQIYKLIINSQSKLFGLNSSADGTSIINEKFRMSMENIQKKDSFKSDYFFNAKSTNEFQKVLDDDLFMNKLQRVLRSCDMCSMLFSKELRVPILAPSLVKFARSINPKHKVHNGLHRGFFLNALKMVENPKIHSSSKVKKHVVDPQREWLFKDLKEFVLSTIDENKLSENLGLEKKQIKLLINDFYNQESTPNNSVLIWQFLCLSKWYELFF</sequence>
<proteinExistence type="inferred from homology"/>
<dbReference type="KEGG" id="pmh:P9215_14791"/>
<dbReference type="Pfam" id="PF00733">
    <property type="entry name" value="Asn_synthase"/>
    <property type="match status" value="1"/>
</dbReference>
<dbReference type="PANTHER" id="PTHR43284:SF1">
    <property type="entry name" value="ASPARAGINE SYNTHETASE"/>
    <property type="match status" value="1"/>
</dbReference>
<keyword evidence="4 10" id="KW-0547">Nucleotide-binding</keyword>
<dbReference type="Gene3D" id="3.60.20.10">
    <property type="entry name" value="Glutamine Phosphoribosylpyrophosphate, subunit 1, domain 1"/>
    <property type="match status" value="1"/>
</dbReference>
<gene>
    <name evidence="12" type="ordered locus">P9215_14791</name>
</gene>
<dbReference type="AlphaFoldDB" id="A8G661"/>
<dbReference type="EMBL" id="CP000825">
    <property type="protein sequence ID" value="ABV51092.1"/>
    <property type="molecule type" value="Genomic_DNA"/>
</dbReference>
<dbReference type="GO" id="GO:0004066">
    <property type="term" value="F:asparagine synthase (glutamine-hydrolyzing) activity"/>
    <property type="evidence" value="ECO:0007669"/>
    <property type="project" value="UniProtKB-EC"/>
</dbReference>
<dbReference type="NCBIfam" id="TIGR01536">
    <property type="entry name" value="asn_synth_AEB"/>
    <property type="match status" value="1"/>
</dbReference>
<accession>A8G661</accession>
<evidence type="ECO:0000256" key="3">
    <source>
        <dbReference type="ARBA" id="ARBA00012737"/>
    </source>
</evidence>
<dbReference type="InterPro" id="IPR017932">
    <property type="entry name" value="GATase_2_dom"/>
</dbReference>
<dbReference type="OrthoDB" id="9763290at2"/>
<evidence type="ECO:0000256" key="5">
    <source>
        <dbReference type="ARBA" id="ARBA00022840"/>
    </source>
</evidence>
<organism evidence="12 13">
    <name type="scientific">Prochlorococcus marinus (strain MIT 9215)</name>
    <dbReference type="NCBI Taxonomy" id="93060"/>
    <lineage>
        <taxon>Bacteria</taxon>
        <taxon>Bacillati</taxon>
        <taxon>Cyanobacteriota</taxon>
        <taxon>Cyanophyceae</taxon>
        <taxon>Synechococcales</taxon>
        <taxon>Prochlorococcaceae</taxon>
        <taxon>Prochlorococcus</taxon>
    </lineage>
</organism>
<protein>
    <recommendedName>
        <fullName evidence="3">asparagine synthase (glutamine-hydrolyzing)</fullName>
        <ecNumber evidence="3">6.3.5.4</ecNumber>
    </recommendedName>
</protein>
<dbReference type="PANTHER" id="PTHR43284">
    <property type="entry name" value="ASPARAGINE SYNTHETASE (GLUTAMINE-HYDROLYZING)"/>
    <property type="match status" value="1"/>
</dbReference>
<dbReference type="InterPro" id="IPR033738">
    <property type="entry name" value="AsnB_N"/>
</dbReference>
<dbReference type="eggNOG" id="COG0367">
    <property type="taxonomic scope" value="Bacteria"/>
</dbReference>
<evidence type="ECO:0000259" key="11">
    <source>
        <dbReference type="PROSITE" id="PS51278"/>
    </source>
</evidence>
<evidence type="ECO:0000256" key="1">
    <source>
        <dbReference type="ARBA" id="ARBA00005187"/>
    </source>
</evidence>
<dbReference type="RefSeq" id="WP_012008140.1">
    <property type="nucleotide sequence ID" value="NC_009840.1"/>
</dbReference>
<keyword evidence="6 9" id="KW-0061">Asparagine biosynthesis</keyword>